<feature type="transmembrane region" description="Helical" evidence="8">
    <location>
        <begin position="326"/>
        <end position="346"/>
    </location>
</feature>
<reference evidence="11" key="1">
    <citation type="submission" date="2016-10" db="EMBL/GenBank/DDBJ databases">
        <authorList>
            <person name="Varghese N."/>
            <person name="Submissions S."/>
        </authorList>
    </citation>
    <scope>NUCLEOTIDE SEQUENCE [LARGE SCALE GENOMIC DNA]</scope>
    <source>
        <strain evidence="11">DSM 17453</strain>
    </source>
</reference>
<dbReference type="Proteomes" id="UP000199450">
    <property type="component" value="Unassembled WGS sequence"/>
</dbReference>
<proteinExistence type="predicted"/>
<keyword evidence="11" id="KW-1185">Reference proteome</keyword>
<feature type="transmembrane region" description="Helical" evidence="8">
    <location>
        <begin position="298"/>
        <end position="314"/>
    </location>
</feature>
<feature type="transmembrane region" description="Helical" evidence="8">
    <location>
        <begin position="249"/>
        <end position="268"/>
    </location>
</feature>
<gene>
    <name evidence="10" type="ORF">SAMN05421856_101236</name>
</gene>
<evidence type="ECO:0000313" key="11">
    <source>
        <dbReference type="Proteomes" id="UP000199450"/>
    </source>
</evidence>
<dbReference type="PANTHER" id="PTHR33908:SF11">
    <property type="entry name" value="MEMBRANE PROTEIN"/>
    <property type="match status" value="1"/>
</dbReference>
<dbReference type="GO" id="GO:0005886">
    <property type="term" value="C:plasma membrane"/>
    <property type="evidence" value="ECO:0007669"/>
    <property type="project" value="UniProtKB-SubCell"/>
</dbReference>
<dbReference type="InterPro" id="IPR038731">
    <property type="entry name" value="RgtA/B/C-like"/>
</dbReference>
<keyword evidence="7 8" id="KW-0472">Membrane</keyword>
<feature type="transmembrane region" description="Helical" evidence="8">
    <location>
        <begin position="275"/>
        <end position="292"/>
    </location>
</feature>
<keyword evidence="5 8" id="KW-0812">Transmembrane</keyword>
<dbReference type="GO" id="GO:0009103">
    <property type="term" value="P:lipopolysaccharide biosynthetic process"/>
    <property type="evidence" value="ECO:0007669"/>
    <property type="project" value="UniProtKB-ARBA"/>
</dbReference>
<dbReference type="STRING" id="295069.SAMN05421856_101236"/>
<evidence type="ECO:0000256" key="8">
    <source>
        <dbReference type="SAM" id="Phobius"/>
    </source>
</evidence>
<keyword evidence="4 10" id="KW-0808">Transferase</keyword>
<dbReference type="PANTHER" id="PTHR33908">
    <property type="entry name" value="MANNOSYLTRANSFERASE YKCB-RELATED"/>
    <property type="match status" value="1"/>
</dbReference>
<evidence type="ECO:0000256" key="1">
    <source>
        <dbReference type="ARBA" id="ARBA00004651"/>
    </source>
</evidence>
<evidence type="ECO:0000256" key="5">
    <source>
        <dbReference type="ARBA" id="ARBA00022692"/>
    </source>
</evidence>
<dbReference type="Pfam" id="PF13231">
    <property type="entry name" value="PMT_2"/>
    <property type="match status" value="1"/>
</dbReference>
<feature type="transmembrane region" description="Helical" evidence="8">
    <location>
        <begin position="12"/>
        <end position="32"/>
    </location>
</feature>
<feature type="domain" description="Glycosyltransferase RgtA/B/C/D-like" evidence="9">
    <location>
        <begin position="59"/>
        <end position="216"/>
    </location>
</feature>
<organism evidence="10 11">
    <name type="scientific">Chryseobacterium taichungense</name>
    <dbReference type="NCBI Taxonomy" id="295069"/>
    <lineage>
        <taxon>Bacteria</taxon>
        <taxon>Pseudomonadati</taxon>
        <taxon>Bacteroidota</taxon>
        <taxon>Flavobacteriia</taxon>
        <taxon>Flavobacteriales</taxon>
        <taxon>Weeksellaceae</taxon>
        <taxon>Chryseobacterium group</taxon>
        <taxon>Chryseobacterium</taxon>
    </lineage>
</organism>
<evidence type="ECO:0000259" key="9">
    <source>
        <dbReference type="Pfam" id="PF13231"/>
    </source>
</evidence>
<protein>
    <submittedName>
        <fullName evidence="10">Dolichyl-phosphate-mannose-protein mannosyltransferase</fullName>
    </submittedName>
</protein>
<comment type="subcellular location">
    <subcellularLocation>
        <location evidence="1">Cell membrane</location>
        <topology evidence="1">Multi-pass membrane protein</topology>
    </subcellularLocation>
</comment>
<evidence type="ECO:0000256" key="7">
    <source>
        <dbReference type="ARBA" id="ARBA00023136"/>
    </source>
</evidence>
<feature type="transmembrane region" description="Helical" evidence="8">
    <location>
        <begin position="156"/>
        <end position="187"/>
    </location>
</feature>
<dbReference type="AlphaFoldDB" id="A0A1H7VUA3"/>
<evidence type="ECO:0000256" key="2">
    <source>
        <dbReference type="ARBA" id="ARBA00022475"/>
    </source>
</evidence>
<dbReference type="InterPro" id="IPR050297">
    <property type="entry name" value="LipidA_mod_glycosyltrf_83"/>
</dbReference>
<evidence type="ECO:0000313" key="10">
    <source>
        <dbReference type="EMBL" id="SEM12405.1"/>
    </source>
</evidence>
<keyword evidence="3 10" id="KW-0328">Glycosyltransferase</keyword>
<feature type="transmembrane region" description="Helical" evidence="8">
    <location>
        <begin position="199"/>
        <end position="219"/>
    </location>
</feature>
<evidence type="ECO:0000256" key="6">
    <source>
        <dbReference type="ARBA" id="ARBA00022989"/>
    </source>
</evidence>
<feature type="transmembrane region" description="Helical" evidence="8">
    <location>
        <begin position="82"/>
        <end position="99"/>
    </location>
</feature>
<keyword evidence="2" id="KW-1003">Cell membrane</keyword>
<evidence type="ECO:0000256" key="4">
    <source>
        <dbReference type="ARBA" id="ARBA00022679"/>
    </source>
</evidence>
<sequence>MFYYNIRTTMKKSGIILFLFILAKFILQFTAINPEYELQRDEYLHLDQANHLAWGYLSVPPVTSWIAFLIKILGNSVFWVKFFPALFGALTIVVVWKMIEELGGNLYAQILASTGILLSVLLRLNTLFQPNSLEVLLWTLVYFSLIKYLNSEKVKWLYIGAVFFGIGFLNKYNIVFSLLGIIPALLLTRQRKIFLQKHLYFAALLSLVFILPNMIWQYLHHFPMIHHMKELSERQLANVNRFDFLKSQILFFLGSVLVIFSGFYALLVYKRFEKFRFFLWAYLFTMILFLLFKAKDYYAIGIYPTYIAFGAVFISDFLDRIKPGKILKVVFIVMAVMCFIPIYGVALPNKSPRYILSHQDMYRNLGMLRWEDGKDHQLPQDFADMLGWKELAEKTDRLYTELSKSGNTLVLCDNYGQAGAINYYSVKGIKAVSFNADYINWFDFSKTYTNLIRIKESPEDELKKTATVFKYSKISDSIVNPFAREKGTVIFSFEGAKIDINKRVQSEIEEIKAGY</sequence>
<feature type="transmembrane region" description="Helical" evidence="8">
    <location>
        <begin position="52"/>
        <end position="70"/>
    </location>
</feature>
<feature type="transmembrane region" description="Helical" evidence="8">
    <location>
        <begin position="105"/>
        <end position="124"/>
    </location>
</feature>
<keyword evidence="6 8" id="KW-1133">Transmembrane helix</keyword>
<accession>A0A1H7VUA3</accession>
<feature type="transmembrane region" description="Helical" evidence="8">
    <location>
        <begin position="131"/>
        <end position="150"/>
    </location>
</feature>
<dbReference type="GO" id="GO:0016763">
    <property type="term" value="F:pentosyltransferase activity"/>
    <property type="evidence" value="ECO:0007669"/>
    <property type="project" value="TreeGrafter"/>
</dbReference>
<evidence type="ECO:0000256" key="3">
    <source>
        <dbReference type="ARBA" id="ARBA00022676"/>
    </source>
</evidence>
<dbReference type="EMBL" id="FOBV01000001">
    <property type="protein sequence ID" value="SEM12405.1"/>
    <property type="molecule type" value="Genomic_DNA"/>
</dbReference>
<name>A0A1H7VUA3_9FLAO</name>